<reference evidence="2" key="2">
    <citation type="submission" date="2023-05" db="EMBL/GenBank/DDBJ databases">
        <authorList>
            <person name="Fouks B."/>
        </authorList>
    </citation>
    <scope>NUCLEOTIDE SEQUENCE</scope>
    <source>
        <strain evidence="2">Stay&amp;Tobe</strain>
        <tissue evidence="2">Testes</tissue>
    </source>
</reference>
<proteinExistence type="predicted"/>
<evidence type="ECO:0000313" key="3">
    <source>
        <dbReference type="Proteomes" id="UP001233999"/>
    </source>
</evidence>
<name>A0AAD8A1E8_DIPPU</name>
<feature type="non-terminal residue" evidence="2">
    <location>
        <position position="67"/>
    </location>
</feature>
<evidence type="ECO:0000256" key="1">
    <source>
        <dbReference type="SAM" id="Phobius"/>
    </source>
</evidence>
<keyword evidence="1" id="KW-0472">Membrane</keyword>
<keyword evidence="3" id="KW-1185">Reference proteome</keyword>
<feature type="transmembrane region" description="Helical" evidence="1">
    <location>
        <begin position="26"/>
        <end position="46"/>
    </location>
</feature>
<dbReference type="Proteomes" id="UP001233999">
    <property type="component" value="Unassembled WGS sequence"/>
</dbReference>
<organism evidence="2 3">
    <name type="scientific">Diploptera punctata</name>
    <name type="common">Pacific beetle cockroach</name>
    <dbReference type="NCBI Taxonomy" id="6984"/>
    <lineage>
        <taxon>Eukaryota</taxon>
        <taxon>Metazoa</taxon>
        <taxon>Ecdysozoa</taxon>
        <taxon>Arthropoda</taxon>
        <taxon>Hexapoda</taxon>
        <taxon>Insecta</taxon>
        <taxon>Pterygota</taxon>
        <taxon>Neoptera</taxon>
        <taxon>Polyneoptera</taxon>
        <taxon>Dictyoptera</taxon>
        <taxon>Blattodea</taxon>
        <taxon>Blaberoidea</taxon>
        <taxon>Blaberidae</taxon>
        <taxon>Diplopterinae</taxon>
        <taxon>Diploptera</taxon>
    </lineage>
</organism>
<keyword evidence="1" id="KW-0812">Transmembrane</keyword>
<feature type="non-terminal residue" evidence="2">
    <location>
        <position position="1"/>
    </location>
</feature>
<accession>A0AAD8A1E8</accession>
<dbReference type="AlphaFoldDB" id="A0AAD8A1E8"/>
<reference evidence="2" key="1">
    <citation type="journal article" date="2023" name="IScience">
        <title>Live-bearing cockroach genome reveals convergent evolutionary mechanisms linked to viviparity in insects and beyond.</title>
        <authorList>
            <person name="Fouks B."/>
            <person name="Harrison M.C."/>
            <person name="Mikhailova A.A."/>
            <person name="Marchal E."/>
            <person name="English S."/>
            <person name="Carruthers M."/>
            <person name="Jennings E.C."/>
            <person name="Chiamaka E.L."/>
            <person name="Frigard R.A."/>
            <person name="Pippel M."/>
            <person name="Attardo G.M."/>
            <person name="Benoit J.B."/>
            <person name="Bornberg-Bauer E."/>
            <person name="Tobe S.S."/>
        </authorList>
    </citation>
    <scope>NUCLEOTIDE SEQUENCE</scope>
    <source>
        <strain evidence="2">Stay&amp;Tobe</strain>
    </source>
</reference>
<protein>
    <submittedName>
        <fullName evidence="2">Uncharacterized protein</fullName>
    </submittedName>
</protein>
<sequence>ADINADYLEEMGALTSYYLKGHLRHVVGSLYFILLKMFVTCAESIYSNSARRQMKMMRIIKSFRLWV</sequence>
<dbReference type="EMBL" id="JASPKZ010004196">
    <property type="protein sequence ID" value="KAJ9590724.1"/>
    <property type="molecule type" value="Genomic_DNA"/>
</dbReference>
<keyword evidence="1" id="KW-1133">Transmembrane helix</keyword>
<gene>
    <name evidence="2" type="ORF">L9F63_016240</name>
</gene>
<evidence type="ECO:0000313" key="2">
    <source>
        <dbReference type="EMBL" id="KAJ9590724.1"/>
    </source>
</evidence>
<comment type="caution">
    <text evidence="2">The sequence shown here is derived from an EMBL/GenBank/DDBJ whole genome shotgun (WGS) entry which is preliminary data.</text>
</comment>